<evidence type="ECO:0000313" key="1">
    <source>
        <dbReference type="EMBL" id="KNA90336.1"/>
    </source>
</evidence>
<name>A0ABR5I9T3_9ACTN</name>
<dbReference type="EMBL" id="LDTZ01000019">
    <property type="protein sequence ID" value="KNA90336.1"/>
    <property type="molecule type" value="Genomic_DNA"/>
</dbReference>
<sequence length="454" mass="49007">MKLTGTQDYSLSSGQLSVFHADLIGDDLPSDTGLSENERFHVDSHRAGHPGSLTLVLDFPYPVERGLLARLPEVLLSRHDVLRTYVVADGHDLSRREVPLSSIGVSVDSQAPTDASDAGMTKLVLERIALACNPTEPLSHFFGAVLRPDTTTVICAFDHFYVDARSLTVLAADISDVVAGRALSSAGSGLAAVRAHTFSGDVAPDDPRLAGWFRFLDESDWEIPAFPLDLGLEPGRRAPMRTRVSTLLGRSEAQHFSSAVHTRGARTFSALLTCIGRAIRLAGGPADTALIVPSGLQTSESIVAWVVANIPLRVRGEGDLVELLPLNADRLAEALPLASVGLTAVYQTFGSRLRSTRGDVFMVSYVDYTRQRRPSKDVAVQQLSGDHATDNVQWWLWRDDDGIHVRVRYPATAAAESVVGDVLELTGAAVREISERLVDQRTSVGTSPSPAFLD</sequence>
<proteinExistence type="predicted"/>
<keyword evidence="2" id="KW-1185">Reference proteome</keyword>
<dbReference type="InterPro" id="IPR023213">
    <property type="entry name" value="CAT-like_dom_sf"/>
</dbReference>
<dbReference type="Gene3D" id="3.30.559.10">
    <property type="entry name" value="Chloramphenicol acetyltransferase-like domain"/>
    <property type="match status" value="1"/>
</dbReference>
<protein>
    <submittedName>
        <fullName evidence="1">Condensation protein</fullName>
    </submittedName>
</protein>
<comment type="caution">
    <text evidence="1">The sequence shown here is derived from an EMBL/GenBank/DDBJ whole genome shotgun (WGS) entry which is preliminary data.</text>
</comment>
<dbReference type="RefSeq" id="WP_049699908.1">
    <property type="nucleotide sequence ID" value="NZ_LDTZ01000019.1"/>
</dbReference>
<accession>A0ABR5I9T3</accession>
<dbReference type="Proteomes" id="UP000037247">
    <property type="component" value="Unassembled WGS sequence"/>
</dbReference>
<evidence type="ECO:0000313" key="2">
    <source>
        <dbReference type="Proteomes" id="UP000037247"/>
    </source>
</evidence>
<dbReference type="Gene3D" id="3.30.559.30">
    <property type="entry name" value="Nonribosomal peptide synthetase, condensation domain"/>
    <property type="match status" value="1"/>
</dbReference>
<dbReference type="SUPFAM" id="SSF52777">
    <property type="entry name" value="CoA-dependent acyltransferases"/>
    <property type="match status" value="2"/>
</dbReference>
<gene>
    <name evidence="1" type="ORF">ABW18_15590</name>
</gene>
<organism evidence="1 2">
    <name type="scientific">Gordonia jacobaea</name>
    <dbReference type="NCBI Taxonomy" id="122202"/>
    <lineage>
        <taxon>Bacteria</taxon>
        <taxon>Bacillati</taxon>
        <taxon>Actinomycetota</taxon>
        <taxon>Actinomycetes</taxon>
        <taxon>Mycobacteriales</taxon>
        <taxon>Gordoniaceae</taxon>
        <taxon>Gordonia</taxon>
    </lineage>
</organism>
<reference evidence="1 2" key="1">
    <citation type="submission" date="2015-05" db="EMBL/GenBank/DDBJ databases">
        <title>Draft genome sequence of the bacterium Gordonia jacobaea a new member of the Gordonia genus.</title>
        <authorList>
            <person name="Jimenez-Galisteo G."/>
            <person name="Dominguez A."/>
            <person name="Munoz E."/>
            <person name="Vinas M."/>
        </authorList>
    </citation>
    <scope>NUCLEOTIDE SEQUENCE [LARGE SCALE GENOMIC DNA]</scope>
    <source>
        <strain evidence="2">mv1</strain>
    </source>
</reference>